<dbReference type="Gene3D" id="3.30.360.10">
    <property type="entry name" value="Dihydrodipicolinate Reductase, domain 2"/>
    <property type="match status" value="1"/>
</dbReference>
<gene>
    <name evidence="3" type="ORF">SAMN05444359_11082</name>
</gene>
<dbReference type="InParanoid" id="A0A1H9G8K7"/>
<dbReference type="SUPFAM" id="SSF51735">
    <property type="entry name" value="NAD(P)-binding Rossmann-fold domains"/>
    <property type="match status" value="1"/>
</dbReference>
<keyword evidence="4" id="KW-1185">Reference proteome</keyword>
<evidence type="ECO:0000259" key="1">
    <source>
        <dbReference type="Pfam" id="PF01408"/>
    </source>
</evidence>
<evidence type="ECO:0000259" key="2">
    <source>
        <dbReference type="Pfam" id="PF19051"/>
    </source>
</evidence>
<dbReference type="Proteomes" id="UP000199021">
    <property type="component" value="Unassembled WGS sequence"/>
</dbReference>
<dbReference type="SUPFAM" id="SSF55347">
    <property type="entry name" value="Glyceraldehyde-3-phosphate dehydrogenase-like, C-terminal domain"/>
    <property type="match status" value="1"/>
</dbReference>
<dbReference type="AlphaFoldDB" id="A0A1H9G8K7"/>
<dbReference type="OrthoDB" id="9763611at2"/>
<evidence type="ECO:0000313" key="4">
    <source>
        <dbReference type="Proteomes" id="UP000199021"/>
    </source>
</evidence>
<proteinExistence type="predicted"/>
<evidence type="ECO:0000313" key="3">
    <source>
        <dbReference type="EMBL" id="SEQ46363.1"/>
    </source>
</evidence>
<dbReference type="STRING" id="478744.SAMN05444359_11082"/>
<dbReference type="PANTHER" id="PTHR43818">
    <property type="entry name" value="BCDNA.GH03377"/>
    <property type="match status" value="1"/>
</dbReference>
<dbReference type="EMBL" id="FOFB01000010">
    <property type="protein sequence ID" value="SEQ46363.1"/>
    <property type="molecule type" value="Genomic_DNA"/>
</dbReference>
<dbReference type="InterPro" id="IPR050463">
    <property type="entry name" value="Gfo/Idh/MocA_oxidrdct_glycsds"/>
</dbReference>
<name>A0A1H9G8K7_9BACT</name>
<dbReference type="PANTHER" id="PTHR43818:SF5">
    <property type="entry name" value="OXIDOREDUCTASE FAMILY PROTEIN"/>
    <property type="match status" value="1"/>
</dbReference>
<feature type="domain" description="Gfo/Idh/MocA-like oxidoreductase N-terminal" evidence="1">
    <location>
        <begin position="38"/>
        <end position="169"/>
    </location>
</feature>
<dbReference type="InterPro" id="IPR000683">
    <property type="entry name" value="Gfo/Idh/MocA-like_OxRdtase_N"/>
</dbReference>
<dbReference type="InterPro" id="IPR006311">
    <property type="entry name" value="TAT_signal"/>
</dbReference>
<feature type="domain" description="Gfo/Idh/MocA-like oxidoreductase bacterial type C-terminal" evidence="2">
    <location>
        <begin position="208"/>
        <end position="423"/>
    </location>
</feature>
<accession>A0A1H9G8K7</accession>
<protein>
    <submittedName>
        <fullName evidence="3">Predicted dehydrogenase</fullName>
    </submittedName>
</protein>
<dbReference type="InterPro" id="IPR036291">
    <property type="entry name" value="NAD(P)-bd_dom_sf"/>
</dbReference>
<dbReference type="Pfam" id="PF01408">
    <property type="entry name" value="GFO_IDH_MocA"/>
    <property type="match status" value="1"/>
</dbReference>
<reference evidence="4" key="1">
    <citation type="submission" date="2016-10" db="EMBL/GenBank/DDBJ databases">
        <authorList>
            <person name="Varghese N."/>
            <person name="Submissions S."/>
        </authorList>
    </citation>
    <scope>NUCLEOTIDE SEQUENCE [LARGE SCALE GENOMIC DNA]</scope>
    <source>
        <strain evidence="4">DSM 24740</strain>
    </source>
</reference>
<dbReference type="PROSITE" id="PS51318">
    <property type="entry name" value="TAT"/>
    <property type="match status" value="1"/>
</dbReference>
<dbReference type="Gene3D" id="3.40.50.720">
    <property type="entry name" value="NAD(P)-binding Rossmann-like Domain"/>
    <property type="match status" value="1"/>
</dbReference>
<dbReference type="Pfam" id="PF19051">
    <property type="entry name" value="GFO_IDH_MocA_C2"/>
    <property type="match status" value="1"/>
</dbReference>
<dbReference type="GO" id="GO:0000166">
    <property type="term" value="F:nucleotide binding"/>
    <property type="evidence" value="ECO:0007669"/>
    <property type="project" value="InterPro"/>
</dbReference>
<dbReference type="RefSeq" id="WP_090168091.1">
    <property type="nucleotide sequence ID" value="NZ_FOFB01000010.1"/>
</dbReference>
<organism evidence="3 4">
    <name type="scientific">Neolewinella agarilytica</name>
    <dbReference type="NCBI Taxonomy" id="478744"/>
    <lineage>
        <taxon>Bacteria</taxon>
        <taxon>Pseudomonadati</taxon>
        <taxon>Bacteroidota</taxon>
        <taxon>Saprospiria</taxon>
        <taxon>Saprospirales</taxon>
        <taxon>Lewinellaceae</taxon>
        <taxon>Neolewinella</taxon>
    </lineage>
</organism>
<sequence length="426" mass="46558">MRQNRRQFISTASVGAGTLFIPSWLRAGFSGHSPNAQINLGVIGTGKQANGLFKRMSKMPEARVVAACDVYASNLERFVATAATTYAEQAGGGNDSAPATYSDYRRLLDHPDLDAVLIATPDHQHAQMCIDALDRGLHVYCEKPLAHTIEEGRAIVEAVKRSGKVLQTGSMQRSMRSFQRAVELIRAGSIGELSEAIVSIGVPARTFDLPAQPVPAGMDWKAWVGPSVSRPFHTNLAPGSDQRMWAKWRDFAEYGGGMITDWGAHMFDIVQWARDKDTSGPTQFFPSGGDAQFGLTMFYDDGFKVEHRQFGRGNAVRFIGSKGTLDVSRGFIDSSIPGLVGYNDTNASMSTSANVIHFQEFFDAILKGKEVSCPAETGHRTSSMCTLANIAYRLRRPLIWDPATERIANDRAANKLLGPAYRMSLA</sequence>
<dbReference type="InterPro" id="IPR043906">
    <property type="entry name" value="Gfo/Idh/MocA_OxRdtase_bact_C"/>
</dbReference>